<gene>
    <name evidence="2" type="ORF">B5D82_11580</name>
</gene>
<dbReference type="RefSeq" id="WP_081151693.1">
    <property type="nucleotide sequence ID" value="NZ_CP020465.1"/>
</dbReference>
<organism evidence="2 3">
    <name type="scientific">Cognaticolwellia beringensis</name>
    <dbReference type="NCBI Taxonomy" id="1967665"/>
    <lineage>
        <taxon>Bacteria</taxon>
        <taxon>Pseudomonadati</taxon>
        <taxon>Pseudomonadota</taxon>
        <taxon>Gammaproteobacteria</taxon>
        <taxon>Alteromonadales</taxon>
        <taxon>Colwelliaceae</taxon>
        <taxon>Cognaticolwellia</taxon>
    </lineage>
</organism>
<reference evidence="2 3" key="1">
    <citation type="submission" date="2017-08" db="EMBL/GenBank/DDBJ databases">
        <title>Complete genome of Colwellia sp. NB097-1, a psychrophile bacterium ioslated from Bering Sea.</title>
        <authorList>
            <person name="Chen X."/>
        </authorList>
    </citation>
    <scope>NUCLEOTIDE SEQUENCE [LARGE SCALE GENOMIC DNA]</scope>
    <source>
        <strain evidence="2 3">NB097-1</strain>
    </source>
</reference>
<feature type="domain" description="DUF5610" evidence="1">
    <location>
        <begin position="76"/>
        <end position="195"/>
    </location>
</feature>
<evidence type="ECO:0000313" key="2">
    <source>
        <dbReference type="EMBL" id="ASP48347.1"/>
    </source>
</evidence>
<dbReference type="Proteomes" id="UP000202259">
    <property type="component" value="Chromosome"/>
</dbReference>
<protein>
    <recommendedName>
        <fullName evidence="1">DUF5610 domain-containing protein</fullName>
    </recommendedName>
</protein>
<dbReference type="EMBL" id="CP020465">
    <property type="protein sequence ID" value="ASP48347.1"/>
    <property type="molecule type" value="Genomic_DNA"/>
</dbReference>
<evidence type="ECO:0000259" key="1">
    <source>
        <dbReference type="Pfam" id="PF18433"/>
    </source>
</evidence>
<accession>A0A222G903</accession>
<dbReference type="InterPro" id="IPR041651">
    <property type="entry name" value="DUF5610"/>
</dbReference>
<sequence>MSAPIKNDATYSQDVRSLAKALDKTDNKPMGQQVSDLAHDKKIDQAQDSIFLSNKKQLNAAIIESSLKFNTTIGDQPLSLVLKTALQGINEALKTSGVDDSVEDAYESGVDFSPEATAERIVSFSTQFLASYREQNPEMSEEESLTAFVDIISGGIDQGFAEAKDILGGLKVLEGDVSENIDKTYALVQSGLQAFVDALSAKKAEQLEP</sequence>
<dbReference type="OrthoDB" id="7366224at2"/>
<proteinExistence type="predicted"/>
<keyword evidence="3" id="KW-1185">Reference proteome</keyword>
<evidence type="ECO:0000313" key="3">
    <source>
        <dbReference type="Proteomes" id="UP000202259"/>
    </source>
</evidence>
<dbReference type="Gene3D" id="1.10.132.90">
    <property type="match status" value="1"/>
</dbReference>
<dbReference type="Pfam" id="PF18433">
    <property type="entry name" value="DUF5610"/>
    <property type="match status" value="1"/>
</dbReference>
<name>A0A222G903_9GAMM</name>
<dbReference type="AlphaFoldDB" id="A0A222G903"/>
<dbReference type="KEGG" id="cber:B5D82_11580"/>